<evidence type="ECO:0000313" key="1">
    <source>
        <dbReference type="EMBL" id="RKK99181.1"/>
    </source>
</evidence>
<reference evidence="1 2" key="1">
    <citation type="journal article" date="2018" name="Sci. Rep.">
        <title>Characterisation of pathogen-specific regions and novel effector candidates in Fusarium oxysporum f. sp. cepae.</title>
        <authorList>
            <person name="Armitage A.D."/>
            <person name="Taylor A."/>
            <person name="Sobczyk M.K."/>
            <person name="Baxter L."/>
            <person name="Greenfield B.P."/>
            <person name="Bates H.J."/>
            <person name="Wilson F."/>
            <person name="Jackson A.C."/>
            <person name="Ott S."/>
            <person name="Harrison R.J."/>
            <person name="Clarkson J.P."/>
        </authorList>
    </citation>
    <scope>NUCLEOTIDE SEQUENCE [LARGE SCALE GENOMIC DNA]</scope>
    <source>
        <strain evidence="1 2">Fo_A28</strain>
    </source>
</reference>
<proteinExistence type="predicted"/>
<dbReference type="EMBL" id="MRCY01000096">
    <property type="protein sequence ID" value="RKK99181.1"/>
    <property type="molecule type" value="Genomic_DNA"/>
</dbReference>
<accession>A0A420Q337</accession>
<gene>
    <name evidence="1" type="ORF">BFJ68_g13316</name>
</gene>
<evidence type="ECO:0000313" key="2">
    <source>
        <dbReference type="Proteomes" id="UP000285860"/>
    </source>
</evidence>
<name>A0A420Q337_FUSOX</name>
<protein>
    <submittedName>
        <fullName evidence="1">Uncharacterized protein</fullName>
    </submittedName>
</protein>
<dbReference type="AlphaFoldDB" id="A0A420Q337"/>
<organism evidence="1 2">
    <name type="scientific">Fusarium oxysporum</name>
    <name type="common">Fusarium vascular wilt</name>
    <dbReference type="NCBI Taxonomy" id="5507"/>
    <lineage>
        <taxon>Eukaryota</taxon>
        <taxon>Fungi</taxon>
        <taxon>Dikarya</taxon>
        <taxon>Ascomycota</taxon>
        <taxon>Pezizomycotina</taxon>
        <taxon>Sordariomycetes</taxon>
        <taxon>Hypocreomycetidae</taxon>
        <taxon>Hypocreales</taxon>
        <taxon>Nectriaceae</taxon>
        <taxon>Fusarium</taxon>
        <taxon>Fusarium oxysporum species complex</taxon>
    </lineage>
</organism>
<dbReference type="Proteomes" id="UP000285860">
    <property type="component" value="Unassembled WGS sequence"/>
</dbReference>
<sequence>MGGIMVRAQPPYLNWNFCSLGVQTVSSSNYLGVLHHQPV</sequence>
<comment type="caution">
    <text evidence="1">The sequence shown here is derived from an EMBL/GenBank/DDBJ whole genome shotgun (WGS) entry which is preliminary data.</text>
</comment>